<evidence type="ECO:0000313" key="5">
    <source>
        <dbReference type="EMBL" id="EXJ89439.1"/>
    </source>
</evidence>
<feature type="domain" description="RSE1/DDB1/CPSF1 second beta-propeller" evidence="4">
    <location>
        <begin position="516"/>
        <end position="752"/>
    </location>
</feature>
<dbReference type="Proteomes" id="UP000019478">
    <property type="component" value="Unassembled WGS sequence"/>
</dbReference>
<dbReference type="eggNOG" id="ENOG502QVPZ">
    <property type="taxonomic scope" value="Eukaryota"/>
</dbReference>
<dbReference type="GO" id="GO:0006397">
    <property type="term" value="P:mRNA processing"/>
    <property type="evidence" value="ECO:0007669"/>
    <property type="project" value="UniProtKB-KW"/>
</dbReference>
<keyword evidence="6" id="KW-1185">Reference proteome</keyword>
<dbReference type="OrthoDB" id="20774at2759"/>
<dbReference type="GeneID" id="19166636"/>
<dbReference type="InterPro" id="IPR058543">
    <property type="entry name" value="Beta-prop_RSE1/DDB1/CPSF1_2nd"/>
</dbReference>
<dbReference type="STRING" id="1182542.W9Z4M6"/>
<feature type="region of interest" description="Disordered" evidence="2">
    <location>
        <begin position="1"/>
        <end position="23"/>
    </location>
</feature>
<dbReference type="InterPro" id="IPR015943">
    <property type="entry name" value="WD40/YVTN_repeat-like_dom_sf"/>
</dbReference>
<sequence length="1296" mass="142699">MASVCGSASDAGSPSCARRRQDDADRRVGVLSRTLNSSSSIRWVLPARIRSPAKNDVVFVGSTFVQLHEFLDTGQLVNTTAKLDFGTQIADAKVISADLKVVPIVDAILKQERDQERYTIRGQPVSPTQPPQILVLATVDNELIYVYAKEDIAANVKLVFAKRPLLRGAGLPRSQCRYLAVDYESRALAVASPSGYFGVFKLRPVDDVKTEIDRWDPLSHGSFRPSEEQRFIQVDGDIVMLDFLRSPDSDPTKVLLLVLVHSADESNTTLQYLYKWDTRSPLQTIKPMSCSGRRLKEDQLPLMLIPSTRPYSFLVVLETGISYYEDVHSSESKRINCQFVGKAAGPLEWVQWAKPRRHNEYLEKRDDLVIVREDGLLQYFQIEKASSTKFNMNNTIGHLGFDVDTAFCMLAGPPEKGGDIIIAGGSMTDGGVFHVSARGSPQRTQVIENIAPLRDMVLASPPLGNSHGFESREASSRLYTCSIRGDGPGELSEIRYGLEAQIGWMMDYPDAAFLDQIWSLEIAERSELLLLGSHTTHTTMVSFDLETQDISFTDAESHPGIDFDKPTLAAAVVGNGTIVQVTPAGVNVVPTATVTPPALKPNRVKADLQVAAFLNDNTIVATAGKGPSGFEIGLTSIVTLGEGAARLTPAPRTSLAETPTSICYLNLKDARLLLVGTAASRLIVYTIRPDQTLQLSFQSQVRDIHAQVENSAITSMAALCLDDQAGALLLCGLRHGVLLCLELSLEGTRSLSVRCDDFYRLGSTPVQLFAENITANHRAASSALVLCHTDMRRVTLHPSLAAVDYTVSGLWITDRTDPSAEPLINAFHRVPRLATPVSDPGGLLVCATDDVLLFCSLVTQEQGVVRKVAVDGDPQRVQFSEYLNKFVVAFERVYHVHRDDLDPKSPDGVGKGPISPRKMQQIGLQLIDPVWKDPKASGTSVIVAEDTNERVNALINWAPTDGANHYEWVVLALEHKIPGLPQRSGRVVCVNAKSLSKGSFENIQKIAFRSPDKPVTAICAYKMSSLLIAAGREIHVHNLDFATRKWKTLSKHALPSPAKAISCQGSFIFVATSQHSLFVLVEQDGKLSQHQSDTEARCAVDVIGFRGDSAVFSAWSDSGTDLMAFGGFNKVNKDPFPLFHASLPLMINHICLDPQSHLKITARCRFYGSASDGTLFHFSLLKAREWKLLHFLEQMSYMERKTVKPVPIKKKGTEGEDVVINPTPTKLKDMHIRGDRLLMMIEPGPYNLRSLLKESERAETFHALVKEVLGETEHPVEAATVWMRRLLRHPPRSRSG</sequence>
<dbReference type="RefSeq" id="XP_007730836.1">
    <property type="nucleotide sequence ID" value="XM_007732646.1"/>
</dbReference>
<dbReference type="EMBL" id="AMGY01000002">
    <property type="protein sequence ID" value="EXJ89439.1"/>
    <property type="molecule type" value="Genomic_DNA"/>
</dbReference>
<keyword evidence="1" id="KW-0507">mRNA processing</keyword>
<evidence type="ECO:0000313" key="6">
    <source>
        <dbReference type="Proteomes" id="UP000019478"/>
    </source>
</evidence>
<organism evidence="5 6">
    <name type="scientific">Capronia epimyces CBS 606.96</name>
    <dbReference type="NCBI Taxonomy" id="1182542"/>
    <lineage>
        <taxon>Eukaryota</taxon>
        <taxon>Fungi</taxon>
        <taxon>Dikarya</taxon>
        <taxon>Ascomycota</taxon>
        <taxon>Pezizomycotina</taxon>
        <taxon>Eurotiomycetes</taxon>
        <taxon>Chaetothyriomycetidae</taxon>
        <taxon>Chaetothyriales</taxon>
        <taxon>Herpotrichiellaceae</taxon>
        <taxon>Capronia</taxon>
    </lineage>
</organism>
<gene>
    <name evidence="5" type="ORF">A1O3_02506</name>
</gene>
<reference evidence="5 6" key="1">
    <citation type="submission" date="2013-03" db="EMBL/GenBank/DDBJ databases">
        <title>The Genome Sequence of Capronia epimyces CBS 606.96.</title>
        <authorList>
            <consortium name="The Broad Institute Genomics Platform"/>
            <person name="Cuomo C."/>
            <person name="de Hoog S."/>
            <person name="Gorbushina A."/>
            <person name="Walker B."/>
            <person name="Young S.K."/>
            <person name="Zeng Q."/>
            <person name="Gargeya S."/>
            <person name="Fitzgerald M."/>
            <person name="Haas B."/>
            <person name="Abouelleil A."/>
            <person name="Allen A.W."/>
            <person name="Alvarado L."/>
            <person name="Arachchi H.M."/>
            <person name="Berlin A.M."/>
            <person name="Chapman S.B."/>
            <person name="Gainer-Dewar J."/>
            <person name="Goldberg J."/>
            <person name="Griggs A."/>
            <person name="Gujja S."/>
            <person name="Hansen M."/>
            <person name="Howarth C."/>
            <person name="Imamovic A."/>
            <person name="Ireland A."/>
            <person name="Larimer J."/>
            <person name="McCowan C."/>
            <person name="Murphy C."/>
            <person name="Pearson M."/>
            <person name="Poon T.W."/>
            <person name="Priest M."/>
            <person name="Roberts A."/>
            <person name="Saif S."/>
            <person name="Shea T."/>
            <person name="Sisk P."/>
            <person name="Sykes S."/>
            <person name="Wortman J."/>
            <person name="Nusbaum C."/>
            <person name="Birren B."/>
        </authorList>
    </citation>
    <scope>NUCLEOTIDE SEQUENCE [LARGE SCALE GENOMIC DNA]</scope>
    <source>
        <strain evidence="5 6">CBS 606.96</strain>
    </source>
</reference>
<comment type="caution">
    <text evidence="5">The sequence shown here is derived from an EMBL/GenBank/DDBJ whole genome shotgun (WGS) entry which is preliminary data.</text>
</comment>
<evidence type="ECO:0000256" key="1">
    <source>
        <dbReference type="ARBA" id="ARBA00022664"/>
    </source>
</evidence>
<feature type="domain" description="RSE1/DDB1/CPSF1 first beta-propeller" evidence="3">
    <location>
        <begin position="40"/>
        <end position="450"/>
    </location>
</feature>
<name>W9Z4M6_9EURO</name>
<dbReference type="HOGENOM" id="CLU_003539_0_0_1"/>
<evidence type="ECO:0000259" key="3">
    <source>
        <dbReference type="Pfam" id="PF10433"/>
    </source>
</evidence>
<dbReference type="PANTHER" id="PTHR10644">
    <property type="entry name" value="DNA REPAIR/RNA PROCESSING CPSF FAMILY"/>
    <property type="match status" value="1"/>
</dbReference>
<accession>W9Z4M6</accession>
<dbReference type="Pfam" id="PF10433">
    <property type="entry name" value="Beta-prop_RSE1_1st"/>
    <property type="match status" value="1"/>
</dbReference>
<dbReference type="Pfam" id="PF23726">
    <property type="entry name" value="Beta-prop_RSE1_2nd"/>
    <property type="match status" value="1"/>
</dbReference>
<dbReference type="InterPro" id="IPR018846">
    <property type="entry name" value="Beta-prop_RSE1/DDB1/CPSF1_1st"/>
</dbReference>
<dbReference type="Gene3D" id="2.130.10.10">
    <property type="entry name" value="YVTN repeat-like/Quinoprotein amine dehydrogenase"/>
    <property type="match status" value="2"/>
</dbReference>
<evidence type="ECO:0000259" key="4">
    <source>
        <dbReference type="Pfam" id="PF23726"/>
    </source>
</evidence>
<proteinExistence type="predicted"/>
<dbReference type="SUPFAM" id="SSF69322">
    <property type="entry name" value="Tricorn protease domain 2"/>
    <property type="match status" value="1"/>
</dbReference>
<protein>
    <submittedName>
        <fullName evidence="5">Uncharacterized protein</fullName>
    </submittedName>
</protein>
<evidence type="ECO:0000256" key="2">
    <source>
        <dbReference type="SAM" id="MobiDB-lite"/>
    </source>
</evidence>
<dbReference type="InterPro" id="IPR050358">
    <property type="entry name" value="RSE1/DDB1/CFT1"/>
</dbReference>